<gene>
    <name evidence="6" type="ORF">J2S08_003480</name>
</gene>
<dbReference type="EC" id="3.5.2.10" evidence="6"/>
<dbReference type="Proteomes" id="UP001223586">
    <property type="component" value="Unassembled WGS sequence"/>
</dbReference>
<proteinExistence type="inferred from homology"/>
<dbReference type="InterPro" id="IPR003785">
    <property type="entry name" value="Creatininase/forma_Hydrolase"/>
</dbReference>
<keyword evidence="2" id="KW-0479">Metal-binding</keyword>
<dbReference type="GO" id="GO:0047789">
    <property type="term" value="F:creatininase activity"/>
    <property type="evidence" value="ECO:0007669"/>
    <property type="project" value="UniProtKB-EC"/>
</dbReference>
<organism evidence="6 7">
    <name type="scientific">Bacillus chungangensis</name>
    <dbReference type="NCBI Taxonomy" id="587633"/>
    <lineage>
        <taxon>Bacteria</taxon>
        <taxon>Bacillati</taxon>
        <taxon>Bacillota</taxon>
        <taxon>Bacilli</taxon>
        <taxon>Bacillales</taxon>
        <taxon>Bacillaceae</taxon>
        <taxon>Bacillus</taxon>
    </lineage>
</organism>
<evidence type="ECO:0000256" key="4">
    <source>
        <dbReference type="ARBA" id="ARBA00022833"/>
    </source>
</evidence>
<reference evidence="6 7" key="1">
    <citation type="submission" date="2023-07" db="EMBL/GenBank/DDBJ databases">
        <title>Genomic Encyclopedia of Type Strains, Phase IV (KMG-IV): sequencing the most valuable type-strain genomes for metagenomic binning, comparative biology and taxonomic classification.</title>
        <authorList>
            <person name="Goeker M."/>
        </authorList>
    </citation>
    <scope>NUCLEOTIDE SEQUENCE [LARGE SCALE GENOMIC DNA]</scope>
    <source>
        <strain evidence="6 7">DSM 23837</strain>
    </source>
</reference>
<evidence type="ECO:0000313" key="6">
    <source>
        <dbReference type="EMBL" id="MDQ0177600.1"/>
    </source>
</evidence>
<dbReference type="InterPro" id="IPR024087">
    <property type="entry name" value="Creatininase-like_sf"/>
</dbReference>
<evidence type="ECO:0000313" key="7">
    <source>
        <dbReference type="Proteomes" id="UP001223586"/>
    </source>
</evidence>
<evidence type="ECO:0000256" key="2">
    <source>
        <dbReference type="ARBA" id="ARBA00022723"/>
    </source>
</evidence>
<dbReference type="Pfam" id="PF02633">
    <property type="entry name" value="Creatininase"/>
    <property type="match status" value="1"/>
</dbReference>
<dbReference type="SUPFAM" id="SSF102215">
    <property type="entry name" value="Creatininase"/>
    <property type="match status" value="1"/>
</dbReference>
<comment type="caution">
    <text evidence="6">The sequence shown here is derived from an EMBL/GenBank/DDBJ whole genome shotgun (WGS) entry which is preliminary data.</text>
</comment>
<keyword evidence="3 6" id="KW-0378">Hydrolase</keyword>
<accession>A0ABT9WXW6</accession>
<sequence length="250" mass="28392">MKKAKELIYMTRDEVKKAIEDFPVAILPLGATEQHGHHLPLGVDIFLAEGISRKLSERTGAMMLPSLPFGYSWVWRDIPGTVSLQQHHVESVIKDVAHSVSRYGIKLLVLINGHDANNASMKYATRELMDELSLPVIYLFYPNLQLRMQEYCETPSWHGMIHACEFETSMMLALKPELVDMKKAVREYPEQPKLYGKSGISLGEISKSGVYGDATKATKEKGEKMLNVFIDEMEEMMLEAYKEKICLSHI</sequence>
<evidence type="ECO:0000256" key="1">
    <source>
        <dbReference type="ARBA" id="ARBA00001947"/>
    </source>
</evidence>
<name>A0ABT9WXW6_9BACI</name>
<evidence type="ECO:0000256" key="3">
    <source>
        <dbReference type="ARBA" id="ARBA00022801"/>
    </source>
</evidence>
<keyword evidence="4" id="KW-0862">Zinc</keyword>
<comment type="cofactor">
    <cofactor evidence="1">
        <name>Zn(2+)</name>
        <dbReference type="ChEBI" id="CHEBI:29105"/>
    </cofactor>
</comment>
<dbReference type="PANTHER" id="PTHR35005:SF1">
    <property type="entry name" value="2-AMINO-5-FORMYLAMINO-6-RIBOSYLAMINOPYRIMIDIN-4(3H)-ONE 5'-MONOPHOSPHATE DEFORMYLASE"/>
    <property type="match status" value="1"/>
</dbReference>
<protein>
    <submittedName>
        <fullName evidence="6">Creatinine amidohydrolase</fullName>
        <ecNumber evidence="6">3.5.2.10</ecNumber>
    </submittedName>
</protein>
<dbReference type="RefSeq" id="WP_307231720.1">
    <property type="nucleotide sequence ID" value="NZ_JAUSTT010000024.1"/>
</dbReference>
<dbReference type="Gene3D" id="3.40.50.10310">
    <property type="entry name" value="Creatininase"/>
    <property type="match status" value="1"/>
</dbReference>
<keyword evidence="7" id="KW-1185">Reference proteome</keyword>
<comment type="similarity">
    <text evidence="5">Belongs to the creatininase superfamily.</text>
</comment>
<dbReference type="PANTHER" id="PTHR35005">
    <property type="entry name" value="3-DEHYDRO-SCYLLO-INOSOSE HYDROLASE"/>
    <property type="match status" value="1"/>
</dbReference>
<dbReference type="EMBL" id="JAUSTT010000024">
    <property type="protein sequence ID" value="MDQ0177600.1"/>
    <property type="molecule type" value="Genomic_DNA"/>
</dbReference>
<evidence type="ECO:0000256" key="5">
    <source>
        <dbReference type="ARBA" id="ARBA00024029"/>
    </source>
</evidence>